<organism evidence="3 4">
    <name type="scientific">Luteimonas terrae</name>
    <dbReference type="NCBI Taxonomy" id="1530191"/>
    <lineage>
        <taxon>Bacteria</taxon>
        <taxon>Pseudomonadati</taxon>
        <taxon>Pseudomonadota</taxon>
        <taxon>Gammaproteobacteria</taxon>
        <taxon>Lysobacterales</taxon>
        <taxon>Lysobacteraceae</taxon>
        <taxon>Luteimonas</taxon>
    </lineage>
</organism>
<keyword evidence="4" id="KW-1185">Reference proteome</keyword>
<keyword evidence="2" id="KW-0472">Membrane</keyword>
<keyword evidence="2" id="KW-0812">Transmembrane</keyword>
<accession>A0A4R5UED3</accession>
<evidence type="ECO:0000256" key="2">
    <source>
        <dbReference type="SAM" id="Phobius"/>
    </source>
</evidence>
<dbReference type="Proteomes" id="UP000295543">
    <property type="component" value="Unassembled WGS sequence"/>
</dbReference>
<protein>
    <recommendedName>
        <fullName evidence="5">DUF2946 domain-containing protein</fullName>
    </recommendedName>
</protein>
<dbReference type="RefSeq" id="WP_133393087.1">
    <property type="nucleotide sequence ID" value="NZ_SMTG01000002.1"/>
</dbReference>
<reference evidence="3 4" key="1">
    <citation type="submission" date="2019-03" db="EMBL/GenBank/DDBJ databases">
        <title>Luteimonas zhaokaii sp.nov., isolated from the rectal contents of Plateau pika in Yushu, Qinghai Province, China.</title>
        <authorList>
            <person name="Zhang G."/>
        </authorList>
    </citation>
    <scope>NUCLEOTIDE SEQUENCE [LARGE SCALE GENOMIC DNA]</scope>
    <source>
        <strain evidence="3 4">THG-MD21</strain>
    </source>
</reference>
<evidence type="ECO:0000313" key="4">
    <source>
        <dbReference type="Proteomes" id="UP000295543"/>
    </source>
</evidence>
<name>A0A4R5UED3_9GAMM</name>
<keyword evidence="2" id="KW-1133">Transmembrane helix</keyword>
<comment type="caution">
    <text evidence="3">The sequence shown here is derived from an EMBL/GenBank/DDBJ whole genome shotgun (WGS) entry which is preliminary data.</text>
</comment>
<feature type="compositionally biased region" description="Basic residues" evidence="1">
    <location>
        <begin position="104"/>
        <end position="134"/>
    </location>
</feature>
<evidence type="ECO:0000313" key="3">
    <source>
        <dbReference type="EMBL" id="TDK33668.1"/>
    </source>
</evidence>
<feature type="region of interest" description="Disordered" evidence="1">
    <location>
        <begin position="101"/>
        <end position="134"/>
    </location>
</feature>
<evidence type="ECO:0008006" key="5">
    <source>
        <dbReference type="Google" id="ProtNLM"/>
    </source>
</evidence>
<evidence type="ECO:0000256" key="1">
    <source>
        <dbReference type="SAM" id="MobiDB-lite"/>
    </source>
</evidence>
<sequence length="134" mass="14344">MTHGDHTPIEPQLRDRALAVLRVVAAALLFLMLWAATLGPTALAATASSGLLPDAAQFDHGGELPTPTEPASLAEAPRAPRGHLPQCTIIAVAALAAAPPVLRPSRRSRRRHPSARPRRQGPLRRQHRGRAPPR</sequence>
<feature type="region of interest" description="Disordered" evidence="1">
    <location>
        <begin position="54"/>
        <end position="80"/>
    </location>
</feature>
<dbReference type="AlphaFoldDB" id="A0A4R5UED3"/>
<proteinExistence type="predicted"/>
<dbReference type="EMBL" id="SMTG01000002">
    <property type="protein sequence ID" value="TDK33668.1"/>
    <property type="molecule type" value="Genomic_DNA"/>
</dbReference>
<gene>
    <name evidence="3" type="ORF">E2F49_06625</name>
</gene>
<feature type="transmembrane region" description="Helical" evidence="2">
    <location>
        <begin position="20"/>
        <end position="43"/>
    </location>
</feature>